<evidence type="ECO:0000313" key="9">
    <source>
        <dbReference type="Proteomes" id="UP000710432"/>
    </source>
</evidence>
<dbReference type="FunFam" id="2.60.40.150:FF:000003">
    <property type="entry name" value="Regulating synaptic membrane exocytosis protein 2"/>
    <property type="match status" value="1"/>
</dbReference>
<feature type="domain" description="C2" evidence="6">
    <location>
        <begin position="246"/>
        <end position="369"/>
    </location>
</feature>
<dbReference type="Pfam" id="PF00595">
    <property type="entry name" value="PDZ"/>
    <property type="match status" value="1"/>
</dbReference>
<organism evidence="8 9">
    <name type="scientific">Microtus ochrogaster</name>
    <name type="common">Prairie vole</name>
    <dbReference type="NCBI Taxonomy" id="79684"/>
    <lineage>
        <taxon>Eukaryota</taxon>
        <taxon>Metazoa</taxon>
        <taxon>Chordata</taxon>
        <taxon>Craniata</taxon>
        <taxon>Vertebrata</taxon>
        <taxon>Euteleostomi</taxon>
        <taxon>Mammalia</taxon>
        <taxon>Eutheria</taxon>
        <taxon>Euarchontoglires</taxon>
        <taxon>Glires</taxon>
        <taxon>Rodentia</taxon>
        <taxon>Myomorpha</taxon>
        <taxon>Muroidea</taxon>
        <taxon>Cricetidae</taxon>
        <taxon>Arvicolinae</taxon>
        <taxon>Microtus</taxon>
    </lineage>
</organism>
<evidence type="ECO:0000259" key="6">
    <source>
        <dbReference type="PROSITE" id="PS50004"/>
    </source>
</evidence>
<feature type="compositionally biased region" description="Polar residues" evidence="5">
    <location>
        <begin position="816"/>
        <end position="825"/>
    </location>
</feature>
<dbReference type="GO" id="GO:0031267">
    <property type="term" value="F:small GTPase binding"/>
    <property type="evidence" value="ECO:0007669"/>
    <property type="project" value="InterPro"/>
</dbReference>
<dbReference type="Proteomes" id="UP000710432">
    <property type="component" value="Unassembled WGS sequence"/>
</dbReference>
<feature type="compositionally biased region" description="Basic and acidic residues" evidence="5">
    <location>
        <begin position="674"/>
        <end position="685"/>
    </location>
</feature>
<dbReference type="GO" id="GO:0048791">
    <property type="term" value="P:calcium ion-regulated exocytosis of neurotransmitter"/>
    <property type="evidence" value="ECO:0007669"/>
    <property type="project" value="TreeGrafter"/>
</dbReference>
<dbReference type="GO" id="GO:2000300">
    <property type="term" value="P:regulation of synaptic vesicle exocytosis"/>
    <property type="evidence" value="ECO:0007669"/>
    <property type="project" value="TreeGrafter"/>
</dbReference>
<keyword evidence="2" id="KW-0813">Transport</keyword>
<feature type="compositionally biased region" description="Low complexity" evidence="5">
    <location>
        <begin position="698"/>
        <end position="716"/>
    </location>
</feature>
<dbReference type="InterPro" id="IPR001478">
    <property type="entry name" value="PDZ"/>
</dbReference>
<dbReference type="InterPro" id="IPR035892">
    <property type="entry name" value="C2_domain_sf"/>
</dbReference>
<dbReference type="GO" id="GO:0044325">
    <property type="term" value="F:transmembrane transporter binding"/>
    <property type="evidence" value="ECO:0007669"/>
    <property type="project" value="TreeGrafter"/>
</dbReference>
<protein>
    <submittedName>
        <fullName evidence="8">Regulating synaptic membrane exocytosis protein 2</fullName>
    </submittedName>
</protein>
<feature type="domain" description="PDZ" evidence="7">
    <location>
        <begin position="109"/>
        <end position="195"/>
    </location>
</feature>
<sequence>MDYSWLEHASWHSRDSQKGKRKTSEQGVLSDSNTRSERQKKIMYCGGHSLEEDLEWYEPQIKDSGVDTCSSTTLNEDHSRREKHPVTWQPSKDGDRLIGRILLNKRLKDGSVPRDSGAMLGLKVVGGKMTESGRLCAFITKVKRGSLADTVGHLRPGDEVLEWNGRLLQGATFEDVYNIILESKPEPQVELVVSRPIGDIPRIPDSTHAQLESSSSSFESQKMDRPSISVTSPMSPGMLRDVPQFLSGQLSIKLWFDKVGHQLIVTILGAKDLPSREDGRPRNPYVKIYFLPDRSDKNKRRTKTVKKTLEPKWNQTFIYSPVHRREFRERMLEITLWDQARVREEESEFLGEILIELETALLDDEPHWYKLQTHDVSSLPLPHPSPYLPRRQLHGESPTRRLQRSKRVSDSEVSDHDCDDGIGVVSDYHHDARDLQSSTLSVPEQVMSSNHCSPSGSPHRVDAIGRTRSWSPSVPPPQRNVEQGLRGTRAPGHYNTIRRMDRHRVVDDHYSPDRDRDCEAADRQPYHRSRSTEQRPLLERTTTRSRSSERPDTNLMRSMPSLMTGRSAPPSPALSRSHPRTGSVQTSPSSTPVTGRRGRQLPQLPPKGTLERNNGVKEIDPYEGLYIKKDLFCAKNLLGGCAMDIEERNRQMKINKYKQVAGSDPRLEQDYHSKYRSGWDPHRGADTVSTKSSDSDVSDVSAVSRTSSASRFSSTSYMSVQSERPRGDRRIRTKGVEEGGEGGAKQEETVQEEPAVKEEIIGGAGRGRESTETGSEERSREPGDEGKARDAPDPEAGGHRSKEPLQRSLSQDDDSVFTSKMQSRQMGVSGKSMTKSSSISGEMCSLEKNDGSQSDTAVGTMGTSGKKRRSSIGAKMVAIVGLSRKSRSASQLSQTAIKQPVSKCMVADLKVRVFAPSGAKLGGCCQVLALCETALISGGTFALP</sequence>
<dbReference type="InterPro" id="IPR036034">
    <property type="entry name" value="PDZ_sf"/>
</dbReference>
<feature type="compositionally biased region" description="Basic and acidic residues" evidence="5">
    <location>
        <begin position="407"/>
        <end position="416"/>
    </location>
</feature>
<dbReference type="InterPro" id="IPR000008">
    <property type="entry name" value="C2_dom"/>
</dbReference>
<dbReference type="AlphaFoldDB" id="A0A8J6KM13"/>
<comment type="caution">
    <text evidence="8">The sequence shown here is derived from an EMBL/GenBank/DDBJ whole genome shotgun (WGS) entry which is preliminary data.</text>
</comment>
<dbReference type="GO" id="GO:0042391">
    <property type="term" value="P:regulation of membrane potential"/>
    <property type="evidence" value="ECO:0007669"/>
    <property type="project" value="TreeGrafter"/>
</dbReference>
<feature type="region of interest" description="Disordered" evidence="5">
    <location>
        <begin position="70"/>
        <end position="90"/>
    </location>
</feature>
<feature type="compositionally biased region" description="Basic and acidic residues" evidence="5">
    <location>
        <begin position="723"/>
        <end position="737"/>
    </location>
</feature>
<dbReference type="GO" id="GO:0048167">
    <property type="term" value="P:regulation of synaptic plasticity"/>
    <property type="evidence" value="ECO:0007669"/>
    <property type="project" value="TreeGrafter"/>
</dbReference>
<feature type="region of interest" description="Disordered" evidence="5">
    <location>
        <begin position="674"/>
        <end position="870"/>
    </location>
</feature>
<name>A0A8J6KM13_MICOH</name>
<dbReference type="GO" id="GO:0048788">
    <property type="term" value="C:cytoskeleton of presynaptic active zone"/>
    <property type="evidence" value="ECO:0007669"/>
    <property type="project" value="TreeGrafter"/>
</dbReference>
<feature type="compositionally biased region" description="Low complexity" evidence="5">
    <location>
        <begin position="826"/>
        <end position="843"/>
    </location>
</feature>
<accession>A0A8J6KM13</accession>
<dbReference type="FunFam" id="2.30.42.10:FF:000003">
    <property type="entry name" value="Regulating synaptic membrane exocytosis protein 1, putative"/>
    <property type="match status" value="1"/>
</dbReference>
<dbReference type="PANTHER" id="PTHR12157:SF15">
    <property type="entry name" value="REGULATING SYNAPTIC MEMBRANE EXOCYTOSIS PROTEIN 2"/>
    <property type="match status" value="1"/>
</dbReference>
<dbReference type="PROSITE" id="PS50004">
    <property type="entry name" value="C2"/>
    <property type="match status" value="1"/>
</dbReference>
<keyword evidence="1" id="KW-0268">Exocytosis</keyword>
<dbReference type="EMBL" id="JAATJU010025900">
    <property type="protein sequence ID" value="KAH0502553.1"/>
    <property type="molecule type" value="Genomic_DNA"/>
</dbReference>
<feature type="compositionally biased region" description="Basic and acidic residues" evidence="5">
    <location>
        <begin position="9"/>
        <end position="24"/>
    </location>
</feature>
<feature type="compositionally biased region" description="Polar residues" evidence="5">
    <location>
        <begin position="851"/>
        <end position="863"/>
    </location>
</feature>
<reference evidence="8" key="1">
    <citation type="submission" date="2020-03" db="EMBL/GenBank/DDBJ databases">
        <title>Studies in the Genomics of Life Span.</title>
        <authorList>
            <person name="Glass D."/>
        </authorList>
    </citation>
    <scope>NUCLEOTIDE SEQUENCE</scope>
    <source>
        <strain evidence="8">LTLLF</strain>
        <tissue evidence="8">Muscle</tissue>
    </source>
</reference>
<dbReference type="PROSITE" id="PS50106">
    <property type="entry name" value="PDZ"/>
    <property type="match status" value="1"/>
</dbReference>
<dbReference type="Gene3D" id="2.30.42.10">
    <property type="match status" value="1"/>
</dbReference>
<feature type="compositionally biased region" description="Polar residues" evidence="5">
    <location>
        <begin position="435"/>
        <end position="456"/>
    </location>
</feature>
<evidence type="ECO:0000313" key="8">
    <source>
        <dbReference type="EMBL" id="KAH0502553.1"/>
    </source>
</evidence>
<feature type="compositionally biased region" description="Low complexity" evidence="5">
    <location>
        <begin position="573"/>
        <end position="595"/>
    </location>
</feature>
<proteinExistence type="predicted"/>
<dbReference type="Gene3D" id="2.60.40.150">
    <property type="entry name" value="C2 domain"/>
    <property type="match status" value="1"/>
</dbReference>
<dbReference type="CDD" id="cd06714">
    <property type="entry name" value="PDZ_RIM-like"/>
    <property type="match status" value="1"/>
</dbReference>
<dbReference type="InterPro" id="IPR039032">
    <property type="entry name" value="Rim-like"/>
</dbReference>
<evidence type="ECO:0000256" key="3">
    <source>
        <dbReference type="ARBA" id="ARBA00023018"/>
    </source>
</evidence>
<dbReference type="SMART" id="SM00228">
    <property type="entry name" value="PDZ"/>
    <property type="match status" value="1"/>
</dbReference>
<dbReference type="CDD" id="cd04031">
    <property type="entry name" value="C2A_RIM1alpha"/>
    <property type="match status" value="1"/>
</dbReference>
<feature type="region of interest" description="Disordered" evidence="5">
    <location>
        <begin position="435"/>
        <end position="615"/>
    </location>
</feature>
<evidence type="ECO:0000259" key="7">
    <source>
        <dbReference type="PROSITE" id="PS50106"/>
    </source>
</evidence>
<evidence type="ECO:0000256" key="5">
    <source>
        <dbReference type="SAM" id="MobiDB-lite"/>
    </source>
</evidence>
<gene>
    <name evidence="8" type="ORF">LTLLF_191925</name>
</gene>
<keyword evidence="2" id="KW-0532">Neurotransmitter transport</keyword>
<evidence type="ECO:0000256" key="4">
    <source>
        <dbReference type="ARBA" id="ARBA00034103"/>
    </source>
</evidence>
<dbReference type="Pfam" id="PF00168">
    <property type="entry name" value="C2"/>
    <property type="match status" value="1"/>
</dbReference>
<dbReference type="SUPFAM" id="SSF50156">
    <property type="entry name" value="PDZ domain-like"/>
    <property type="match status" value="1"/>
</dbReference>
<feature type="region of interest" description="Disordered" evidence="5">
    <location>
        <begin position="1"/>
        <end position="38"/>
    </location>
</feature>
<keyword evidence="3" id="KW-0770">Synapse</keyword>
<dbReference type="SMART" id="SM00239">
    <property type="entry name" value="C2"/>
    <property type="match status" value="1"/>
</dbReference>
<evidence type="ECO:0000256" key="1">
    <source>
        <dbReference type="ARBA" id="ARBA00022483"/>
    </source>
</evidence>
<dbReference type="SUPFAM" id="SSF49562">
    <property type="entry name" value="C2 domain (Calcium/lipid-binding domain, CaLB)"/>
    <property type="match status" value="1"/>
</dbReference>
<evidence type="ECO:0000256" key="2">
    <source>
        <dbReference type="ARBA" id="ARBA00022775"/>
    </source>
</evidence>
<comment type="subcellular location">
    <subcellularLocation>
        <location evidence="4">Synapse</location>
    </subcellularLocation>
</comment>
<feature type="region of interest" description="Disordered" evidence="5">
    <location>
        <begin position="203"/>
        <end position="234"/>
    </location>
</feature>
<dbReference type="PANTHER" id="PTHR12157">
    <property type="entry name" value="REGULATING SYNAPTIC MEMBRANE EXOCYTOSIS PROTEIN"/>
    <property type="match status" value="1"/>
</dbReference>
<dbReference type="GO" id="GO:0042734">
    <property type="term" value="C:presynaptic membrane"/>
    <property type="evidence" value="ECO:0007669"/>
    <property type="project" value="TreeGrafter"/>
</dbReference>
<feature type="compositionally biased region" description="Basic and acidic residues" evidence="5">
    <location>
        <begin position="744"/>
        <end position="805"/>
    </location>
</feature>
<feature type="region of interest" description="Disordered" evidence="5">
    <location>
        <begin position="379"/>
        <end position="419"/>
    </location>
</feature>
<feature type="compositionally biased region" description="Basic and acidic residues" evidence="5">
    <location>
        <begin position="503"/>
        <end position="552"/>
    </location>
</feature>
<dbReference type="GO" id="GO:0050806">
    <property type="term" value="P:positive regulation of synaptic transmission"/>
    <property type="evidence" value="ECO:0007669"/>
    <property type="project" value="TreeGrafter"/>
</dbReference>